<keyword evidence="3" id="KW-1185">Reference proteome</keyword>
<reference evidence="2" key="1">
    <citation type="submission" date="2023-10" db="EMBL/GenBank/DDBJ databases">
        <title>Genome assemblies of two species of porcelain crab, Petrolisthes cinctipes and Petrolisthes manimaculis (Anomura: Porcellanidae).</title>
        <authorList>
            <person name="Angst P."/>
        </authorList>
    </citation>
    <scope>NUCLEOTIDE SEQUENCE</scope>
    <source>
        <strain evidence="2">PB745_01</strain>
        <tissue evidence="2">Gill</tissue>
    </source>
</reference>
<sequence length="111" mass="12313">MTTSYTNLTVQHALHAPHFLSSIRPLNKHTPLVNSTSPYTLLPPSPPPPCNLPHLFNPSSLQQHLQLHRPSLRLPQSHRSTSLPVHGPDMASPITPAHVQYPIQRPHALSD</sequence>
<evidence type="ECO:0000313" key="2">
    <source>
        <dbReference type="EMBL" id="KAK3880578.1"/>
    </source>
</evidence>
<feature type="region of interest" description="Disordered" evidence="1">
    <location>
        <begin position="73"/>
        <end position="111"/>
    </location>
</feature>
<gene>
    <name evidence="2" type="ORF">Pcinc_014936</name>
</gene>
<dbReference type="AlphaFoldDB" id="A0AAE1FZD4"/>
<dbReference type="Proteomes" id="UP001286313">
    <property type="component" value="Unassembled WGS sequence"/>
</dbReference>
<organism evidence="2 3">
    <name type="scientific">Petrolisthes cinctipes</name>
    <name type="common">Flat porcelain crab</name>
    <dbReference type="NCBI Taxonomy" id="88211"/>
    <lineage>
        <taxon>Eukaryota</taxon>
        <taxon>Metazoa</taxon>
        <taxon>Ecdysozoa</taxon>
        <taxon>Arthropoda</taxon>
        <taxon>Crustacea</taxon>
        <taxon>Multicrustacea</taxon>
        <taxon>Malacostraca</taxon>
        <taxon>Eumalacostraca</taxon>
        <taxon>Eucarida</taxon>
        <taxon>Decapoda</taxon>
        <taxon>Pleocyemata</taxon>
        <taxon>Anomura</taxon>
        <taxon>Galatheoidea</taxon>
        <taxon>Porcellanidae</taxon>
        <taxon>Petrolisthes</taxon>
    </lineage>
</organism>
<accession>A0AAE1FZD4</accession>
<dbReference type="EMBL" id="JAWQEG010001312">
    <property type="protein sequence ID" value="KAK3880578.1"/>
    <property type="molecule type" value="Genomic_DNA"/>
</dbReference>
<proteinExistence type="predicted"/>
<name>A0AAE1FZD4_PETCI</name>
<evidence type="ECO:0000256" key="1">
    <source>
        <dbReference type="SAM" id="MobiDB-lite"/>
    </source>
</evidence>
<protein>
    <submittedName>
        <fullName evidence="2">Uncharacterized protein</fullName>
    </submittedName>
</protein>
<evidence type="ECO:0000313" key="3">
    <source>
        <dbReference type="Proteomes" id="UP001286313"/>
    </source>
</evidence>
<comment type="caution">
    <text evidence="2">The sequence shown here is derived from an EMBL/GenBank/DDBJ whole genome shotgun (WGS) entry which is preliminary data.</text>
</comment>
<feature type="region of interest" description="Disordered" evidence="1">
    <location>
        <begin position="37"/>
        <end position="57"/>
    </location>
</feature>
<feature type="compositionally biased region" description="Pro residues" evidence="1">
    <location>
        <begin position="41"/>
        <end position="51"/>
    </location>
</feature>